<evidence type="ECO:0000256" key="1">
    <source>
        <dbReference type="PROSITE-ProRule" id="PRU00175"/>
    </source>
</evidence>
<feature type="compositionally biased region" description="Acidic residues" evidence="2">
    <location>
        <begin position="71"/>
        <end position="85"/>
    </location>
</feature>
<proteinExistence type="predicted"/>
<feature type="region of interest" description="Disordered" evidence="2">
    <location>
        <begin position="66"/>
        <end position="97"/>
    </location>
</feature>
<sequence>MSQLGDLLRESADETESGRTMMLSLLEEARTDGEDRATSKWSTLKQRLRFDWVGCCGGPTLLRLRGSEAPIAEEDEDDEEEEEENSGQNRVVDLSNSVPDPGLAVETDCLTRGTRNLAEALAEERLARGEHVTEASVAKVPLMKLLAETEGCDVTTWTGADPLCCVCMGREKDAAFIPCGHTYCRVCSREIWMNRGSCPLCNRSIVDVLDLY</sequence>
<dbReference type="PANTHER" id="PTHR46629">
    <property type="entry name" value="OS01G0917900 PROTEIN"/>
    <property type="match status" value="1"/>
</dbReference>
<dbReference type="GO" id="GO:0008270">
    <property type="term" value="F:zinc ion binding"/>
    <property type="evidence" value="ECO:0007669"/>
    <property type="project" value="UniProtKB-KW"/>
</dbReference>
<dbReference type="Proteomes" id="UP000504610">
    <property type="component" value="Chromosome 4"/>
</dbReference>
<evidence type="ECO:0000313" key="4">
    <source>
        <dbReference type="Proteomes" id="UP000504610"/>
    </source>
</evidence>
<reference evidence="4" key="1">
    <citation type="journal article" date="2019" name="Database">
        <title>The radish genome database (RadishGD): an integrated information resource for radish genomics.</title>
        <authorList>
            <person name="Yu H.J."/>
            <person name="Baek S."/>
            <person name="Lee Y.J."/>
            <person name="Cho A."/>
            <person name="Mun J.H."/>
        </authorList>
    </citation>
    <scope>NUCLEOTIDE SEQUENCE [LARGE SCALE GENOMIC DNA]</scope>
    <source>
        <strain evidence="4">cv. WK10039</strain>
    </source>
</reference>
<reference evidence="5" key="2">
    <citation type="submission" date="2025-08" db="UniProtKB">
        <authorList>
            <consortium name="RefSeq"/>
        </authorList>
    </citation>
    <scope>IDENTIFICATION</scope>
    <source>
        <tissue evidence="5">Leaf</tissue>
    </source>
</reference>
<feature type="compositionally biased region" description="Polar residues" evidence="2">
    <location>
        <begin position="86"/>
        <end position="97"/>
    </location>
</feature>
<feature type="domain" description="RING-type" evidence="3">
    <location>
        <begin position="164"/>
        <end position="202"/>
    </location>
</feature>
<gene>
    <name evidence="5" type="primary">LOC108840148</name>
</gene>
<evidence type="ECO:0000259" key="3">
    <source>
        <dbReference type="PROSITE" id="PS50089"/>
    </source>
</evidence>
<dbReference type="Gene3D" id="3.30.40.10">
    <property type="entry name" value="Zinc/RING finger domain, C3HC4 (zinc finger)"/>
    <property type="match status" value="1"/>
</dbReference>
<dbReference type="CDD" id="cd16449">
    <property type="entry name" value="RING-HC"/>
    <property type="match status" value="1"/>
</dbReference>
<organism evidence="4 5">
    <name type="scientific">Raphanus sativus</name>
    <name type="common">Radish</name>
    <name type="synonym">Raphanus raphanistrum var. sativus</name>
    <dbReference type="NCBI Taxonomy" id="3726"/>
    <lineage>
        <taxon>Eukaryota</taxon>
        <taxon>Viridiplantae</taxon>
        <taxon>Streptophyta</taxon>
        <taxon>Embryophyta</taxon>
        <taxon>Tracheophyta</taxon>
        <taxon>Spermatophyta</taxon>
        <taxon>Magnoliopsida</taxon>
        <taxon>eudicotyledons</taxon>
        <taxon>Gunneridae</taxon>
        <taxon>Pentapetalae</taxon>
        <taxon>rosids</taxon>
        <taxon>malvids</taxon>
        <taxon>Brassicales</taxon>
        <taxon>Brassicaceae</taxon>
        <taxon>Brassiceae</taxon>
        <taxon>Raphanus</taxon>
    </lineage>
</organism>
<dbReference type="GeneID" id="108840148"/>
<keyword evidence="1" id="KW-0863">Zinc-finger</keyword>
<protein>
    <submittedName>
        <fullName evidence="5">Uncharacterized protein LOC108840148</fullName>
    </submittedName>
</protein>
<keyword evidence="1" id="KW-0479">Metal-binding</keyword>
<dbReference type="SUPFAM" id="SSF57850">
    <property type="entry name" value="RING/U-box"/>
    <property type="match status" value="1"/>
</dbReference>
<name>A0A6J0MAA1_RAPSA</name>
<dbReference type="AlphaFoldDB" id="A0A6J0MAA1"/>
<dbReference type="OrthoDB" id="1711136at2759"/>
<dbReference type="InterPro" id="IPR013083">
    <property type="entry name" value="Znf_RING/FYVE/PHD"/>
</dbReference>
<dbReference type="KEGG" id="rsz:108840148"/>
<dbReference type="PROSITE" id="PS50089">
    <property type="entry name" value="ZF_RING_2"/>
    <property type="match status" value="1"/>
</dbReference>
<dbReference type="SMART" id="SM00184">
    <property type="entry name" value="RING"/>
    <property type="match status" value="1"/>
</dbReference>
<accession>A0A6J0MAA1</accession>
<dbReference type="Pfam" id="PF13920">
    <property type="entry name" value="zf-C3HC4_3"/>
    <property type="match status" value="1"/>
</dbReference>
<dbReference type="InterPro" id="IPR001841">
    <property type="entry name" value="Znf_RING"/>
</dbReference>
<evidence type="ECO:0000256" key="2">
    <source>
        <dbReference type="SAM" id="MobiDB-lite"/>
    </source>
</evidence>
<keyword evidence="1" id="KW-0862">Zinc</keyword>
<keyword evidence="4" id="KW-1185">Reference proteome</keyword>
<dbReference type="RefSeq" id="XP_018468476.1">
    <property type="nucleotide sequence ID" value="XM_018612974.2"/>
</dbReference>
<evidence type="ECO:0000313" key="5">
    <source>
        <dbReference type="RefSeq" id="XP_018468476.1"/>
    </source>
</evidence>